<dbReference type="Pfam" id="PF04932">
    <property type="entry name" value="Wzy_C"/>
    <property type="match status" value="1"/>
</dbReference>
<feature type="domain" description="O-antigen ligase-related" evidence="6">
    <location>
        <begin position="219"/>
        <end position="366"/>
    </location>
</feature>
<organism evidence="7 8">
    <name type="scientific">Tianweitania populi</name>
    <dbReference type="NCBI Taxonomy" id="1607949"/>
    <lineage>
        <taxon>Bacteria</taxon>
        <taxon>Pseudomonadati</taxon>
        <taxon>Pseudomonadota</taxon>
        <taxon>Alphaproteobacteria</taxon>
        <taxon>Hyphomicrobiales</taxon>
        <taxon>Phyllobacteriaceae</taxon>
        <taxon>Tianweitania</taxon>
    </lineage>
</organism>
<dbReference type="GO" id="GO:0016020">
    <property type="term" value="C:membrane"/>
    <property type="evidence" value="ECO:0007669"/>
    <property type="project" value="UniProtKB-SubCell"/>
</dbReference>
<dbReference type="InterPro" id="IPR051533">
    <property type="entry name" value="WaaL-like"/>
</dbReference>
<sequence>MSNIASLKRTDRDFATIRDEIIHAFPPHRVAMLLAMAIFAALLVSFRPFTPAGQAEVGGDLVNQVGYGCVAIGALFGLFCFVDRRVASALLSPWWLILIALLFVSVSNALDTGQALRAVLFTIVGILGIAAVLTLPRGADAFSRVLAWVSLGVVAYCYVGLVIYPDIAVTPLDNFEPRNAGSWRGLYAHKNIAGPVMACLSFAGIYLFRRGWQAAGAILFVTAFFFLFKTDSKTTTGLAPVAILCVAGPTLFGLRGLTPAILVGSVVAAALLTLGMVFIEPVKVLMQQVFPDLTYTGRTTIWEFAGQMIAARPWSGYGLESFWTTRIVSDQLQPFDRAWDLSSIVHGHNGYIDVALSIGVPGMLIAITAFVLAPARDFVRTPLKRENVLLADLFMMIVLFTCLNAFLESFFFRRADPVWLLFVFGVLGLRMTARFPVKA</sequence>
<comment type="caution">
    <text evidence="7">The sequence shown here is derived from an EMBL/GenBank/DDBJ whole genome shotgun (WGS) entry which is preliminary data.</text>
</comment>
<dbReference type="AlphaFoldDB" id="A0A8J3GKI0"/>
<feature type="transmembrane region" description="Helical" evidence="5">
    <location>
        <begin position="89"/>
        <end position="109"/>
    </location>
</feature>
<feature type="transmembrane region" description="Helical" evidence="5">
    <location>
        <begin position="115"/>
        <end position="133"/>
    </location>
</feature>
<dbReference type="RefSeq" id="WP_189503449.1">
    <property type="nucleotide sequence ID" value="NZ_BMZQ01000002.1"/>
</dbReference>
<evidence type="ECO:0000256" key="4">
    <source>
        <dbReference type="ARBA" id="ARBA00023136"/>
    </source>
</evidence>
<reference evidence="7" key="1">
    <citation type="journal article" date="2014" name="Int. J. Syst. Evol. Microbiol.">
        <title>Complete genome sequence of Corynebacterium casei LMG S-19264T (=DSM 44701T), isolated from a smear-ripened cheese.</title>
        <authorList>
            <consortium name="US DOE Joint Genome Institute (JGI-PGF)"/>
            <person name="Walter F."/>
            <person name="Albersmeier A."/>
            <person name="Kalinowski J."/>
            <person name="Ruckert C."/>
        </authorList>
    </citation>
    <scope>NUCLEOTIDE SEQUENCE</scope>
    <source>
        <strain evidence="7">KCTC 42249</strain>
    </source>
</reference>
<feature type="transmembrane region" description="Helical" evidence="5">
    <location>
        <begin position="387"/>
        <end position="407"/>
    </location>
</feature>
<evidence type="ECO:0000256" key="2">
    <source>
        <dbReference type="ARBA" id="ARBA00022692"/>
    </source>
</evidence>
<feature type="transmembrane region" description="Helical" evidence="5">
    <location>
        <begin position="419"/>
        <end position="437"/>
    </location>
</feature>
<proteinExistence type="predicted"/>
<evidence type="ECO:0000256" key="1">
    <source>
        <dbReference type="ARBA" id="ARBA00004141"/>
    </source>
</evidence>
<feature type="transmembrane region" description="Helical" evidence="5">
    <location>
        <begin position="236"/>
        <end position="254"/>
    </location>
</feature>
<feature type="transmembrane region" description="Helical" evidence="5">
    <location>
        <begin position="61"/>
        <end position="82"/>
    </location>
</feature>
<keyword evidence="3 5" id="KW-1133">Transmembrane helix</keyword>
<reference evidence="7" key="2">
    <citation type="submission" date="2020-09" db="EMBL/GenBank/DDBJ databases">
        <authorList>
            <person name="Sun Q."/>
            <person name="Kim S."/>
        </authorList>
    </citation>
    <scope>NUCLEOTIDE SEQUENCE</scope>
    <source>
        <strain evidence="7">KCTC 42249</strain>
    </source>
</reference>
<evidence type="ECO:0000256" key="5">
    <source>
        <dbReference type="SAM" id="Phobius"/>
    </source>
</evidence>
<feature type="transmembrane region" description="Helical" evidence="5">
    <location>
        <begin position="354"/>
        <end position="375"/>
    </location>
</feature>
<keyword evidence="2 5" id="KW-0812">Transmembrane</keyword>
<accession>A0A8J3GKI0</accession>
<dbReference type="PANTHER" id="PTHR37422:SF21">
    <property type="entry name" value="EXOQ-LIKE PROTEIN"/>
    <property type="match status" value="1"/>
</dbReference>
<feature type="transmembrane region" description="Helical" evidence="5">
    <location>
        <begin position="30"/>
        <end position="49"/>
    </location>
</feature>
<protein>
    <submittedName>
        <fullName evidence="7">O-antigen polymerase</fullName>
    </submittedName>
</protein>
<dbReference type="EMBL" id="BMZQ01000002">
    <property type="protein sequence ID" value="GHD14444.1"/>
    <property type="molecule type" value="Genomic_DNA"/>
</dbReference>
<feature type="transmembrane region" description="Helical" evidence="5">
    <location>
        <begin position="214"/>
        <end position="230"/>
    </location>
</feature>
<dbReference type="InterPro" id="IPR007016">
    <property type="entry name" value="O-antigen_ligase-rel_domated"/>
</dbReference>
<comment type="subcellular location">
    <subcellularLocation>
        <location evidence="1">Membrane</location>
        <topology evidence="1">Multi-pass membrane protein</topology>
    </subcellularLocation>
</comment>
<dbReference type="Proteomes" id="UP000630142">
    <property type="component" value="Unassembled WGS sequence"/>
</dbReference>
<evidence type="ECO:0000259" key="6">
    <source>
        <dbReference type="Pfam" id="PF04932"/>
    </source>
</evidence>
<evidence type="ECO:0000256" key="3">
    <source>
        <dbReference type="ARBA" id="ARBA00022989"/>
    </source>
</evidence>
<dbReference type="PANTHER" id="PTHR37422">
    <property type="entry name" value="TEICHURONIC ACID BIOSYNTHESIS PROTEIN TUAE"/>
    <property type="match status" value="1"/>
</dbReference>
<feature type="transmembrane region" description="Helical" evidence="5">
    <location>
        <begin position="261"/>
        <end position="279"/>
    </location>
</feature>
<keyword evidence="8" id="KW-1185">Reference proteome</keyword>
<evidence type="ECO:0000313" key="8">
    <source>
        <dbReference type="Proteomes" id="UP000630142"/>
    </source>
</evidence>
<gene>
    <name evidence="7" type="ORF">GCM10016234_20030</name>
</gene>
<evidence type="ECO:0000313" key="7">
    <source>
        <dbReference type="EMBL" id="GHD14444.1"/>
    </source>
</evidence>
<feature type="transmembrane region" description="Helical" evidence="5">
    <location>
        <begin position="145"/>
        <end position="167"/>
    </location>
</feature>
<keyword evidence="4 5" id="KW-0472">Membrane</keyword>
<name>A0A8J3GKI0_9HYPH</name>